<protein>
    <recommendedName>
        <fullName evidence="1">N-acetyltransferase domain-containing protein</fullName>
    </recommendedName>
</protein>
<dbReference type="PROSITE" id="PS51186">
    <property type="entry name" value="GNAT"/>
    <property type="match status" value="1"/>
</dbReference>
<dbReference type="InterPro" id="IPR053144">
    <property type="entry name" value="Acetyltransferase_Butenolide"/>
</dbReference>
<dbReference type="RefSeq" id="WP_053436321.1">
    <property type="nucleotide sequence ID" value="NZ_LGUF01000007.1"/>
</dbReference>
<dbReference type="PANTHER" id="PTHR43233">
    <property type="entry name" value="FAMILY N-ACETYLTRANSFERASE, PUTATIVE (AFU_ORTHOLOGUE AFUA_6G03350)-RELATED"/>
    <property type="match status" value="1"/>
</dbReference>
<name>A0A0M0GG86_SPOGL</name>
<dbReference type="EMBL" id="LGUF01000007">
    <property type="protein sequence ID" value="KON88935.1"/>
    <property type="molecule type" value="Genomic_DNA"/>
</dbReference>
<evidence type="ECO:0000259" key="1">
    <source>
        <dbReference type="PROSITE" id="PS51186"/>
    </source>
</evidence>
<dbReference type="Gene3D" id="3.40.630.30">
    <property type="match status" value="1"/>
</dbReference>
<dbReference type="PATRIC" id="fig|1459.3.peg.4524"/>
<feature type="domain" description="N-acetyltransferase" evidence="1">
    <location>
        <begin position="4"/>
        <end position="137"/>
    </location>
</feature>
<dbReference type="SUPFAM" id="SSF55729">
    <property type="entry name" value="Acyl-CoA N-acyltransferases (Nat)"/>
    <property type="match status" value="1"/>
</dbReference>
<accession>A0A0M0GG86</accession>
<dbReference type="InterPro" id="IPR016181">
    <property type="entry name" value="Acyl_CoA_acyltransferase"/>
</dbReference>
<dbReference type="AlphaFoldDB" id="A0A0M0GG86"/>
<gene>
    <name evidence="2" type="ORF">AF332_20505</name>
</gene>
<proteinExistence type="predicted"/>
<dbReference type="Pfam" id="PF00583">
    <property type="entry name" value="Acetyltransf_1"/>
    <property type="match status" value="1"/>
</dbReference>
<evidence type="ECO:0000313" key="2">
    <source>
        <dbReference type="EMBL" id="KON88935.1"/>
    </source>
</evidence>
<comment type="caution">
    <text evidence="2">The sequence shown here is derived from an EMBL/GenBank/DDBJ whole genome shotgun (WGS) entry which is preliminary data.</text>
</comment>
<dbReference type="PANTHER" id="PTHR43233:SF1">
    <property type="entry name" value="FAMILY N-ACETYLTRANSFERASE, PUTATIVE (AFU_ORTHOLOGUE AFUA_6G03350)-RELATED"/>
    <property type="match status" value="1"/>
</dbReference>
<keyword evidence="3" id="KW-1185">Reference proteome</keyword>
<dbReference type="OrthoDB" id="3216107at2"/>
<dbReference type="Proteomes" id="UP000037109">
    <property type="component" value="Unassembled WGS sequence"/>
</dbReference>
<dbReference type="InterPro" id="IPR000182">
    <property type="entry name" value="GNAT_dom"/>
</dbReference>
<evidence type="ECO:0000313" key="3">
    <source>
        <dbReference type="Proteomes" id="UP000037109"/>
    </source>
</evidence>
<dbReference type="GO" id="GO:0016747">
    <property type="term" value="F:acyltransferase activity, transferring groups other than amino-acyl groups"/>
    <property type="evidence" value="ECO:0007669"/>
    <property type="project" value="InterPro"/>
</dbReference>
<organism evidence="2 3">
    <name type="scientific">Sporosarcina globispora</name>
    <name type="common">Bacillus globisporus</name>
    <dbReference type="NCBI Taxonomy" id="1459"/>
    <lineage>
        <taxon>Bacteria</taxon>
        <taxon>Bacillati</taxon>
        <taxon>Bacillota</taxon>
        <taxon>Bacilli</taxon>
        <taxon>Bacillales</taxon>
        <taxon>Caryophanaceae</taxon>
        <taxon>Sporosarcina</taxon>
    </lineage>
</organism>
<reference evidence="3" key="1">
    <citation type="submission" date="2015-07" db="EMBL/GenBank/DDBJ databases">
        <title>Fjat-10036 dsm4.</title>
        <authorList>
            <person name="Liu B."/>
            <person name="Wang J."/>
            <person name="Zhu Y."/>
            <person name="Liu G."/>
            <person name="Chen Q."/>
            <person name="Chen Z."/>
            <person name="Lan J."/>
            <person name="Che J."/>
            <person name="Ge C."/>
            <person name="Shi H."/>
            <person name="Pan Z."/>
            <person name="Liu X."/>
        </authorList>
    </citation>
    <scope>NUCLEOTIDE SEQUENCE [LARGE SCALE GENOMIC DNA]</scope>
    <source>
        <strain evidence="3">DSM 4</strain>
    </source>
</reference>
<dbReference type="CDD" id="cd04301">
    <property type="entry name" value="NAT_SF"/>
    <property type="match status" value="1"/>
</dbReference>
<dbReference type="STRING" id="1459.AF332_20505"/>
<sequence>MNYTIVEDFNESLLEELQSLFQKEWWTQKRQLPDIREMISNSGIVIGIINNDTSELLGFGRAITDSQYRAFIFDVIVKEQYRSTGLGKLLLESILSHPRIVNVDRVELYCPERLVPYYEKFAFSTEVNGSQLMRLKG</sequence>